<dbReference type="PANTHER" id="PTHR30146">
    <property type="entry name" value="LACI-RELATED TRANSCRIPTIONAL REPRESSOR"/>
    <property type="match status" value="1"/>
</dbReference>
<dbReference type="PRINTS" id="PR00036">
    <property type="entry name" value="HTHLACI"/>
</dbReference>
<dbReference type="OrthoDB" id="4268837at2"/>
<dbReference type="EMBL" id="SDJQ01000026">
    <property type="protein sequence ID" value="RXR31407.1"/>
    <property type="molecule type" value="Genomic_DNA"/>
</dbReference>
<dbReference type="GO" id="GO:0000976">
    <property type="term" value="F:transcription cis-regulatory region binding"/>
    <property type="evidence" value="ECO:0007669"/>
    <property type="project" value="TreeGrafter"/>
</dbReference>
<evidence type="ECO:0000259" key="5">
    <source>
        <dbReference type="PROSITE" id="PS50932"/>
    </source>
</evidence>
<feature type="domain" description="HTH lacI-type" evidence="5">
    <location>
        <begin position="9"/>
        <end position="63"/>
    </location>
</feature>
<dbReference type="AlphaFoldDB" id="A0A4Q1KNH9"/>
<dbReference type="EMBL" id="SDJR01000002">
    <property type="protein sequence ID" value="RXR27358.1"/>
    <property type="molecule type" value="Genomic_DNA"/>
</dbReference>
<comment type="caution">
    <text evidence="7">The sequence shown here is derived from an EMBL/GenBank/DDBJ whole genome shotgun (WGS) entry which is preliminary data.</text>
</comment>
<dbReference type="GO" id="GO:0003700">
    <property type="term" value="F:DNA-binding transcription factor activity"/>
    <property type="evidence" value="ECO:0007669"/>
    <property type="project" value="TreeGrafter"/>
</dbReference>
<dbReference type="InterPro" id="IPR046335">
    <property type="entry name" value="LacI/GalR-like_sensor"/>
</dbReference>
<evidence type="ECO:0000313" key="8">
    <source>
        <dbReference type="Proteomes" id="UP000289805"/>
    </source>
</evidence>
<evidence type="ECO:0000256" key="2">
    <source>
        <dbReference type="ARBA" id="ARBA00023125"/>
    </source>
</evidence>
<dbReference type="SMART" id="SM00354">
    <property type="entry name" value="HTH_LACI"/>
    <property type="match status" value="1"/>
</dbReference>
<dbReference type="RefSeq" id="WP_084689919.1">
    <property type="nucleotide sequence ID" value="NZ_JOFV01000005.1"/>
</dbReference>
<protein>
    <submittedName>
        <fullName evidence="7">LacI family transcriptional regulator</fullName>
    </submittedName>
</protein>
<dbReference type="Gene3D" id="1.10.260.40">
    <property type="entry name" value="lambda repressor-like DNA-binding domains"/>
    <property type="match status" value="1"/>
</dbReference>
<keyword evidence="3" id="KW-0804">Transcription</keyword>
<dbReference type="InterPro" id="IPR000843">
    <property type="entry name" value="HTH_LacI"/>
</dbReference>
<dbReference type="CDD" id="cd01392">
    <property type="entry name" value="HTH_LacI"/>
    <property type="match status" value="1"/>
</dbReference>
<gene>
    <name evidence="6" type="ORF">EQW73_02710</name>
    <name evidence="7" type="ORF">EQW78_16920</name>
</gene>
<feature type="region of interest" description="Disordered" evidence="4">
    <location>
        <begin position="335"/>
        <end position="355"/>
    </location>
</feature>
<dbReference type="InterPro" id="IPR028082">
    <property type="entry name" value="Peripla_BP_I"/>
</dbReference>
<dbReference type="CDD" id="cd06267">
    <property type="entry name" value="PBP1_LacI_sugar_binding-like"/>
    <property type="match status" value="1"/>
</dbReference>
<organism evidence="7 8">
    <name type="scientific">Oerskovia turbata</name>
    <dbReference type="NCBI Taxonomy" id="1713"/>
    <lineage>
        <taxon>Bacteria</taxon>
        <taxon>Bacillati</taxon>
        <taxon>Actinomycetota</taxon>
        <taxon>Actinomycetes</taxon>
        <taxon>Micrococcales</taxon>
        <taxon>Cellulomonadaceae</taxon>
        <taxon>Oerskovia</taxon>
    </lineage>
</organism>
<dbReference type="STRING" id="1713.GCA_000718325_01118"/>
<evidence type="ECO:0000256" key="1">
    <source>
        <dbReference type="ARBA" id="ARBA00023015"/>
    </source>
</evidence>
<sequence length="355" mass="37062">MAVARPRKATIRDVAARAGVSHMTVSRVLNGSTTVGAERERAVREAIESTGFIASARARQLATGTAEAYAVALTEPLDELLTDPTYTAVLKGITDALTPTPVVPVLFTMATSEERAKGMRLFRRGAVDAVIHLSPYVDDGMLDELRDAHVPVVLCGQLGDLDQDAFASVYSDDVLGATLAAEHLLARGATGVAAVMGPAGNPATPDRVEGLRRALGDRLLPTVAYAGWDTPAGHRAGVELLRSGVPFDAVACGNDRIAVGVLQALRDHGLRVPEDVLVIGFDDHPVASSSTPHLTTVHQPFDRQGAVAVELAAEMVAGASPRTVVLTPNVVERESTRATTVGAGSPPTTDPAPVD</sequence>
<dbReference type="InterPro" id="IPR010982">
    <property type="entry name" value="Lambda_DNA-bd_dom_sf"/>
</dbReference>
<dbReference type="Proteomes" id="UP000289805">
    <property type="component" value="Unassembled WGS sequence"/>
</dbReference>
<dbReference type="Proteomes" id="UP000290517">
    <property type="component" value="Unassembled WGS sequence"/>
</dbReference>
<dbReference type="Gene3D" id="3.40.50.2300">
    <property type="match status" value="2"/>
</dbReference>
<keyword evidence="9" id="KW-1185">Reference proteome</keyword>
<dbReference type="PANTHER" id="PTHR30146:SF109">
    <property type="entry name" value="HTH-TYPE TRANSCRIPTIONAL REGULATOR GALS"/>
    <property type="match status" value="1"/>
</dbReference>
<keyword evidence="2" id="KW-0238">DNA-binding</keyword>
<dbReference type="Pfam" id="PF00356">
    <property type="entry name" value="LacI"/>
    <property type="match status" value="1"/>
</dbReference>
<evidence type="ECO:0000256" key="3">
    <source>
        <dbReference type="ARBA" id="ARBA00023163"/>
    </source>
</evidence>
<evidence type="ECO:0000313" key="7">
    <source>
        <dbReference type="EMBL" id="RXR31407.1"/>
    </source>
</evidence>
<evidence type="ECO:0000256" key="4">
    <source>
        <dbReference type="SAM" id="MobiDB-lite"/>
    </source>
</evidence>
<proteinExistence type="predicted"/>
<dbReference type="SUPFAM" id="SSF53822">
    <property type="entry name" value="Periplasmic binding protein-like I"/>
    <property type="match status" value="1"/>
</dbReference>
<keyword evidence="1" id="KW-0805">Transcription regulation</keyword>
<dbReference type="Pfam" id="PF13377">
    <property type="entry name" value="Peripla_BP_3"/>
    <property type="match status" value="1"/>
</dbReference>
<name>A0A4Q1KNH9_9CELL</name>
<dbReference type="SUPFAM" id="SSF47413">
    <property type="entry name" value="lambda repressor-like DNA-binding domains"/>
    <property type="match status" value="1"/>
</dbReference>
<evidence type="ECO:0000313" key="9">
    <source>
        <dbReference type="Proteomes" id="UP000290517"/>
    </source>
</evidence>
<dbReference type="PROSITE" id="PS00356">
    <property type="entry name" value="HTH_LACI_1"/>
    <property type="match status" value="1"/>
</dbReference>
<accession>A0A4Q1KNH9</accession>
<reference evidence="8 9" key="1">
    <citation type="submission" date="2019-01" db="EMBL/GenBank/DDBJ databases">
        <title>Oerskovia turbata Genome sequencing and assembly.</title>
        <authorList>
            <person name="Dou T."/>
        </authorList>
    </citation>
    <scope>NUCLEOTIDE SEQUENCE [LARGE SCALE GENOMIC DNA]</scope>
    <source>
        <strain evidence="7 8">JCM12123</strain>
        <strain evidence="6 9">JCM3160</strain>
    </source>
</reference>
<dbReference type="PROSITE" id="PS50932">
    <property type="entry name" value="HTH_LACI_2"/>
    <property type="match status" value="1"/>
</dbReference>
<evidence type="ECO:0000313" key="6">
    <source>
        <dbReference type="EMBL" id="RXR27358.1"/>
    </source>
</evidence>